<dbReference type="GO" id="GO:0016491">
    <property type="term" value="F:oxidoreductase activity"/>
    <property type="evidence" value="ECO:0007669"/>
    <property type="project" value="UniProtKB-KW"/>
</dbReference>
<dbReference type="InterPro" id="IPR002347">
    <property type="entry name" value="SDR_fam"/>
</dbReference>
<dbReference type="EMBL" id="MU004195">
    <property type="protein sequence ID" value="KAF2491813.1"/>
    <property type="molecule type" value="Genomic_DNA"/>
</dbReference>
<evidence type="ECO:0000313" key="3">
    <source>
        <dbReference type="Proteomes" id="UP000799750"/>
    </source>
</evidence>
<keyword evidence="3" id="KW-1185">Reference proteome</keyword>
<protein>
    <recommendedName>
        <fullName evidence="4">NAD(P)-binding protein</fullName>
    </recommendedName>
</protein>
<dbReference type="InterPro" id="IPR036291">
    <property type="entry name" value="NAD(P)-bd_dom_sf"/>
</dbReference>
<dbReference type="Pfam" id="PF00106">
    <property type="entry name" value="adh_short"/>
    <property type="match status" value="1"/>
</dbReference>
<dbReference type="SUPFAM" id="SSF51735">
    <property type="entry name" value="NAD(P)-binding Rossmann-fold domains"/>
    <property type="match status" value="1"/>
</dbReference>
<reference evidence="2" key="1">
    <citation type="journal article" date="2020" name="Stud. Mycol.">
        <title>101 Dothideomycetes genomes: a test case for predicting lifestyles and emergence of pathogens.</title>
        <authorList>
            <person name="Haridas S."/>
            <person name="Albert R."/>
            <person name="Binder M."/>
            <person name="Bloem J."/>
            <person name="Labutti K."/>
            <person name="Salamov A."/>
            <person name="Andreopoulos B."/>
            <person name="Baker S."/>
            <person name="Barry K."/>
            <person name="Bills G."/>
            <person name="Bluhm B."/>
            <person name="Cannon C."/>
            <person name="Castanera R."/>
            <person name="Culley D."/>
            <person name="Daum C."/>
            <person name="Ezra D."/>
            <person name="Gonzalez J."/>
            <person name="Henrissat B."/>
            <person name="Kuo A."/>
            <person name="Liang C."/>
            <person name="Lipzen A."/>
            <person name="Lutzoni F."/>
            <person name="Magnuson J."/>
            <person name="Mondo S."/>
            <person name="Nolan M."/>
            <person name="Ohm R."/>
            <person name="Pangilinan J."/>
            <person name="Park H.-J."/>
            <person name="Ramirez L."/>
            <person name="Alfaro M."/>
            <person name="Sun H."/>
            <person name="Tritt A."/>
            <person name="Yoshinaga Y."/>
            <person name="Zwiers L.-H."/>
            <person name="Turgeon B."/>
            <person name="Goodwin S."/>
            <person name="Spatafora J."/>
            <person name="Crous P."/>
            <person name="Grigoriev I."/>
        </authorList>
    </citation>
    <scope>NUCLEOTIDE SEQUENCE</scope>
    <source>
        <strain evidence="2">CBS 269.34</strain>
    </source>
</reference>
<sequence>MVAIKQILASNLKLSTALPSSPTAVFVGGTNGIGLGALKAFTKHTTTLSPTVYIVGRSPSSLQTLITSLSAINPSATFIPIQAKDLTLVKDAAAAATEIASKIEKLDLLIMSPGFVSLYRENTPEGIDSTQAIRFYSRMHFLTTLTPALQKSPSPRVVSVLAGGQEGELFEEDMLLEKKYSLMNAAGQSASLMSLFFEAYKNQPGNEKISLIHLFPGIVGGTGLAIKGLPGFVQFLMNWTVVPLMKLFGQTPEESGERVLYAATSDKFRRVQAGDASEGAELEKGTDGKAGSGVFLVQGDSSVLTENKKLKEYKEAGKADFVYKHTLEQYERLGV</sequence>
<dbReference type="Proteomes" id="UP000799750">
    <property type="component" value="Unassembled WGS sequence"/>
</dbReference>
<evidence type="ECO:0008006" key="4">
    <source>
        <dbReference type="Google" id="ProtNLM"/>
    </source>
</evidence>
<accession>A0A6A6QJF7</accession>
<name>A0A6A6QJF7_9PEZI</name>
<dbReference type="InterPro" id="IPR052228">
    <property type="entry name" value="Sec_Metab_Biosynth_Oxidored"/>
</dbReference>
<dbReference type="PANTHER" id="PTHR47534">
    <property type="entry name" value="YALI0E05731P"/>
    <property type="match status" value="1"/>
</dbReference>
<evidence type="ECO:0000256" key="1">
    <source>
        <dbReference type="ARBA" id="ARBA00023002"/>
    </source>
</evidence>
<keyword evidence="1" id="KW-0560">Oxidoreductase</keyword>
<gene>
    <name evidence="2" type="ORF">BU16DRAFT_530240</name>
</gene>
<dbReference type="PANTHER" id="PTHR47534:SF3">
    <property type="entry name" value="ALCOHOL DEHYDROGENASE-LIKE C-TERMINAL DOMAIN-CONTAINING PROTEIN"/>
    <property type="match status" value="1"/>
</dbReference>
<proteinExistence type="predicted"/>
<organism evidence="2 3">
    <name type="scientific">Lophium mytilinum</name>
    <dbReference type="NCBI Taxonomy" id="390894"/>
    <lineage>
        <taxon>Eukaryota</taxon>
        <taxon>Fungi</taxon>
        <taxon>Dikarya</taxon>
        <taxon>Ascomycota</taxon>
        <taxon>Pezizomycotina</taxon>
        <taxon>Dothideomycetes</taxon>
        <taxon>Pleosporomycetidae</taxon>
        <taxon>Mytilinidiales</taxon>
        <taxon>Mytilinidiaceae</taxon>
        <taxon>Lophium</taxon>
    </lineage>
</organism>
<dbReference type="OrthoDB" id="2898509at2759"/>
<evidence type="ECO:0000313" key="2">
    <source>
        <dbReference type="EMBL" id="KAF2491813.1"/>
    </source>
</evidence>
<dbReference type="Gene3D" id="3.40.50.720">
    <property type="entry name" value="NAD(P)-binding Rossmann-like Domain"/>
    <property type="match status" value="1"/>
</dbReference>
<dbReference type="AlphaFoldDB" id="A0A6A6QJF7"/>